<dbReference type="GO" id="GO:0000445">
    <property type="term" value="C:THO complex part of transcription export complex"/>
    <property type="evidence" value="ECO:0007669"/>
    <property type="project" value="TreeGrafter"/>
</dbReference>
<dbReference type="OrthoDB" id="29024at2759"/>
<keyword evidence="3" id="KW-1185">Reference proteome</keyword>
<comment type="caution">
    <text evidence="2">The sequence shown here is derived from an EMBL/GenBank/DDBJ whole genome shotgun (WGS) entry which is preliminary data.</text>
</comment>
<dbReference type="PANTHER" id="PTHR21597">
    <property type="entry name" value="THO2 PROTEIN"/>
    <property type="match status" value="1"/>
</dbReference>
<proteinExistence type="predicted"/>
<protein>
    <submittedName>
        <fullName evidence="2">THOC2 protein</fullName>
    </submittedName>
</protein>
<accession>A0A7L2WKF5</accession>
<name>A0A7L2WKF5_PANHA</name>
<feature type="domain" description="THO complex subunit 2 N-terminal" evidence="1">
    <location>
        <begin position="20"/>
        <end position="92"/>
    </location>
</feature>
<dbReference type="Pfam" id="PF16134">
    <property type="entry name" value="THOC2_N"/>
    <property type="match status" value="1"/>
</dbReference>
<feature type="non-terminal residue" evidence="2">
    <location>
        <position position="1"/>
    </location>
</feature>
<reference evidence="2 3" key="1">
    <citation type="submission" date="2019-09" db="EMBL/GenBank/DDBJ databases">
        <title>Bird 10,000 Genomes (B10K) Project - Family phase.</title>
        <authorList>
            <person name="Zhang G."/>
        </authorList>
    </citation>
    <scope>NUCLEOTIDE SEQUENCE [LARGE SCALE GENOMIC DNA]</scope>
    <source>
        <strain evidence="2">B10K-DU-012-58</strain>
        <tissue evidence="2">Muscle</tissue>
    </source>
</reference>
<dbReference type="GO" id="GO:0006397">
    <property type="term" value="P:mRNA processing"/>
    <property type="evidence" value="ECO:0007669"/>
    <property type="project" value="InterPro"/>
</dbReference>
<dbReference type="Proteomes" id="UP000580171">
    <property type="component" value="Unassembled WGS sequence"/>
</dbReference>
<organism evidence="2 3">
    <name type="scientific">Pandion haliaetus</name>
    <name type="common">Osprey</name>
    <name type="synonym">Falco haliaetus</name>
    <dbReference type="NCBI Taxonomy" id="56262"/>
    <lineage>
        <taxon>Eukaryota</taxon>
        <taxon>Metazoa</taxon>
        <taxon>Chordata</taxon>
        <taxon>Craniata</taxon>
        <taxon>Vertebrata</taxon>
        <taxon>Euteleostomi</taxon>
        <taxon>Archelosauria</taxon>
        <taxon>Archosauria</taxon>
        <taxon>Dinosauria</taxon>
        <taxon>Saurischia</taxon>
        <taxon>Theropoda</taxon>
        <taxon>Coelurosauria</taxon>
        <taxon>Aves</taxon>
        <taxon>Neognathae</taxon>
        <taxon>Neoaves</taxon>
        <taxon>Telluraves</taxon>
        <taxon>Accipitrimorphae</taxon>
        <taxon>Accipitriformes</taxon>
        <taxon>Pandionidae</taxon>
        <taxon>Pandion</taxon>
    </lineage>
</organism>
<sequence>FQSDGGKQEDKEKMEILFSCLLSITDQVLLPSLSLMDCNACMSEELWGMFKTFPYQYRYRLYGQWKNETYNSHPLLVKVKAQTIDRAKYIMKNNDFDSFLTCCIAGIDHKSLHPFPCTVDFSCTQEPQCSQLLRSLCVLFTLCIDFRFHLFFLALGLASFCGAVFRKYPIELAGLLQYVANQLKAGKFDLLILKEVVQKMAGIEITEEMTMEQLEAMTGGEQLKAEGGYFGQIRNTKKSSQRLKDALLDHDLALPLCLLMAQQRNGVIFQEGGEKHLKLVGKLYDQ</sequence>
<gene>
    <name evidence="2" type="primary">Thoc2</name>
    <name evidence="2" type="ORF">PANHAL_R08961</name>
</gene>
<dbReference type="PANTHER" id="PTHR21597:SF0">
    <property type="entry name" value="THO COMPLEX SUBUNIT 2"/>
    <property type="match status" value="1"/>
</dbReference>
<evidence type="ECO:0000259" key="1">
    <source>
        <dbReference type="Pfam" id="PF16134"/>
    </source>
</evidence>
<feature type="non-terminal residue" evidence="2">
    <location>
        <position position="286"/>
    </location>
</feature>
<dbReference type="AlphaFoldDB" id="A0A7L2WKF5"/>
<dbReference type="InterPro" id="IPR040007">
    <property type="entry name" value="Tho2"/>
</dbReference>
<dbReference type="InterPro" id="IPR032302">
    <property type="entry name" value="THOC2_N"/>
</dbReference>
<dbReference type="GO" id="GO:0003729">
    <property type="term" value="F:mRNA binding"/>
    <property type="evidence" value="ECO:0007669"/>
    <property type="project" value="TreeGrafter"/>
</dbReference>
<evidence type="ECO:0000313" key="2">
    <source>
        <dbReference type="EMBL" id="NXS71442.1"/>
    </source>
</evidence>
<dbReference type="EMBL" id="VYZV01025154">
    <property type="protein sequence ID" value="NXS71442.1"/>
    <property type="molecule type" value="Genomic_DNA"/>
</dbReference>
<evidence type="ECO:0000313" key="3">
    <source>
        <dbReference type="Proteomes" id="UP000580171"/>
    </source>
</evidence>
<dbReference type="GO" id="GO:0006406">
    <property type="term" value="P:mRNA export from nucleus"/>
    <property type="evidence" value="ECO:0007669"/>
    <property type="project" value="InterPro"/>
</dbReference>